<proteinExistence type="predicted"/>
<keyword evidence="2" id="KW-1185">Reference proteome</keyword>
<evidence type="ECO:0000313" key="2">
    <source>
        <dbReference type="Proteomes" id="UP000314294"/>
    </source>
</evidence>
<dbReference type="Proteomes" id="UP000314294">
    <property type="component" value="Unassembled WGS sequence"/>
</dbReference>
<sequence length="94" mass="10310">MKCKGQTPDLNPEPATWRPDAAKWVREKPEGNCWSSCGGLSPLYTWKHPLDAADCSGRQLLSPSRISGYGGYGLLLRLLLLRGLAFQLSPLALL</sequence>
<accession>A0A4Z2IXM1</accession>
<gene>
    <name evidence="1" type="ORF">EYF80_007352</name>
</gene>
<reference evidence="1 2" key="1">
    <citation type="submission" date="2019-03" db="EMBL/GenBank/DDBJ databases">
        <title>First draft genome of Liparis tanakae, snailfish: a comprehensive survey of snailfish specific genes.</title>
        <authorList>
            <person name="Kim W."/>
            <person name="Song I."/>
            <person name="Jeong J.-H."/>
            <person name="Kim D."/>
            <person name="Kim S."/>
            <person name="Ryu S."/>
            <person name="Song J.Y."/>
            <person name="Lee S.K."/>
        </authorList>
    </citation>
    <scope>NUCLEOTIDE SEQUENCE [LARGE SCALE GENOMIC DNA]</scope>
    <source>
        <tissue evidence="1">Muscle</tissue>
    </source>
</reference>
<evidence type="ECO:0000313" key="1">
    <source>
        <dbReference type="EMBL" id="TNN82517.1"/>
    </source>
</evidence>
<protein>
    <submittedName>
        <fullName evidence="1">Uncharacterized protein</fullName>
    </submittedName>
</protein>
<organism evidence="1 2">
    <name type="scientific">Liparis tanakae</name>
    <name type="common">Tanaka's snailfish</name>
    <dbReference type="NCBI Taxonomy" id="230148"/>
    <lineage>
        <taxon>Eukaryota</taxon>
        <taxon>Metazoa</taxon>
        <taxon>Chordata</taxon>
        <taxon>Craniata</taxon>
        <taxon>Vertebrata</taxon>
        <taxon>Euteleostomi</taxon>
        <taxon>Actinopterygii</taxon>
        <taxon>Neopterygii</taxon>
        <taxon>Teleostei</taxon>
        <taxon>Neoteleostei</taxon>
        <taxon>Acanthomorphata</taxon>
        <taxon>Eupercaria</taxon>
        <taxon>Perciformes</taxon>
        <taxon>Cottioidei</taxon>
        <taxon>Cottales</taxon>
        <taxon>Liparidae</taxon>
        <taxon>Liparis</taxon>
    </lineage>
</organism>
<name>A0A4Z2IXM1_9TELE</name>
<comment type="caution">
    <text evidence="1">The sequence shown here is derived from an EMBL/GenBank/DDBJ whole genome shotgun (WGS) entry which is preliminary data.</text>
</comment>
<dbReference type="AlphaFoldDB" id="A0A4Z2IXM1"/>
<dbReference type="EMBL" id="SRLO01000039">
    <property type="protein sequence ID" value="TNN82517.1"/>
    <property type="molecule type" value="Genomic_DNA"/>
</dbReference>